<evidence type="ECO:0000259" key="1">
    <source>
        <dbReference type="Pfam" id="PF04167"/>
    </source>
</evidence>
<evidence type="ECO:0000313" key="2">
    <source>
        <dbReference type="EMBL" id="GAA0559280.1"/>
    </source>
</evidence>
<dbReference type="InterPro" id="IPR035930">
    <property type="entry name" value="FomD-like_sf"/>
</dbReference>
<comment type="caution">
    <text evidence="2">The sequence shown here is derived from an EMBL/GenBank/DDBJ whole genome shotgun (WGS) entry which is preliminary data.</text>
</comment>
<dbReference type="Proteomes" id="UP001500729">
    <property type="component" value="Unassembled WGS sequence"/>
</dbReference>
<feature type="domain" description="DUF402" evidence="1">
    <location>
        <begin position="105"/>
        <end position="166"/>
    </location>
</feature>
<dbReference type="InterPro" id="IPR007295">
    <property type="entry name" value="DUF402"/>
</dbReference>
<name>A0ABP3P392_SACER</name>
<organism evidence="2 3">
    <name type="scientific">Saccharopolyspora erythraea</name>
    <name type="common">Streptomyces erythraeus</name>
    <dbReference type="NCBI Taxonomy" id="1836"/>
    <lineage>
        <taxon>Bacteria</taxon>
        <taxon>Bacillati</taxon>
        <taxon>Actinomycetota</taxon>
        <taxon>Actinomycetes</taxon>
        <taxon>Pseudonocardiales</taxon>
        <taxon>Pseudonocardiaceae</taxon>
        <taxon>Saccharopolyspora</taxon>
    </lineage>
</organism>
<accession>A0ABP3P392</accession>
<sequence>MIYTTLFAINLCAVGMVASSPRLVDVIDLFSARRSHSSGAVMGLDVCRVEPWGLSLECSTPEDPAADSEVTWLLPDLGLKLTRHRPRRRHSRRGPSLLTAVHVERDTRSWTTTDLLLGLEVPDQGPARIAQYEEFADAVSGGLIRLSEADYALRTVHRTLEEISLHRDLNQWLAHRGIFDIW</sequence>
<dbReference type="EMBL" id="BAAAGS010000080">
    <property type="protein sequence ID" value="GAA0559280.1"/>
    <property type="molecule type" value="Genomic_DNA"/>
</dbReference>
<dbReference type="SUPFAM" id="SSF159234">
    <property type="entry name" value="FomD-like"/>
    <property type="match status" value="1"/>
</dbReference>
<keyword evidence="3" id="KW-1185">Reference proteome</keyword>
<proteinExistence type="predicted"/>
<gene>
    <name evidence="2" type="ORF">GCM10009533_65770</name>
</gene>
<protein>
    <submittedName>
        <fullName evidence="2">DUF402 domain-containing protein</fullName>
    </submittedName>
</protein>
<dbReference type="Gene3D" id="2.40.380.10">
    <property type="entry name" value="FomD-like"/>
    <property type="match status" value="1"/>
</dbReference>
<evidence type="ECO:0000313" key="3">
    <source>
        <dbReference type="Proteomes" id="UP001500729"/>
    </source>
</evidence>
<reference evidence="3" key="1">
    <citation type="journal article" date="2019" name="Int. J. Syst. Evol. Microbiol.">
        <title>The Global Catalogue of Microorganisms (GCM) 10K type strain sequencing project: providing services to taxonomists for standard genome sequencing and annotation.</title>
        <authorList>
            <consortium name="The Broad Institute Genomics Platform"/>
            <consortium name="The Broad Institute Genome Sequencing Center for Infectious Disease"/>
            <person name="Wu L."/>
            <person name="Ma J."/>
        </authorList>
    </citation>
    <scope>NUCLEOTIDE SEQUENCE [LARGE SCALE GENOMIC DNA]</scope>
    <source>
        <strain evidence="3">JCM 10303</strain>
    </source>
</reference>
<dbReference type="Pfam" id="PF04167">
    <property type="entry name" value="DUF402"/>
    <property type="match status" value="1"/>
</dbReference>